<keyword evidence="2" id="KW-1185">Reference proteome</keyword>
<dbReference type="STRING" id="247490.KSU1_C0550"/>
<sequence length="62" mass="7276">MSTAKEEVKALLDRLPDDCSLEDVQYHLYVVEKIRRGIERAEKEGVLSQDEVERKLNKWTSK</sequence>
<evidence type="ECO:0008006" key="3">
    <source>
        <dbReference type="Google" id="ProtNLM"/>
    </source>
</evidence>
<dbReference type="OrthoDB" id="5422155at2"/>
<name>I3IKA1_9BACT</name>
<comment type="caution">
    <text evidence="1">The sequence shown here is derived from an EMBL/GenBank/DDBJ whole genome shotgun (WGS) entry which is preliminary data.</text>
</comment>
<dbReference type="Proteomes" id="UP000002985">
    <property type="component" value="Unassembled WGS sequence"/>
</dbReference>
<evidence type="ECO:0000313" key="2">
    <source>
        <dbReference type="Proteomes" id="UP000002985"/>
    </source>
</evidence>
<gene>
    <name evidence="1" type="ORF">KSU1_C0550</name>
</gene>
<reference evidence="1 2" key="1">
    <citation type="journal article" date="2012" name="FEBS Lett.">
        <title>Anammox organism KSU-1 expresses a NirK-type copper-containing nitrite reductase instead of a NirS-type with cytochrome cd1.</title>
        <authorList>
            <person name="Hira D."/>
            <person name="Toh H."/>
            <person name="Migita C.T."/>
            <person name="Okubo H."/>
            <person name="Nishiyama T."/>
            <person name="Hattori M."/>
            <person name="Furukawa K."/>
            <person name="Fujii T."/>
        </authorList>
    </citation>
    <scope>NUCLEOTIDE SEQUENCE [LARGE SCALE GENOMIC DNA]</scope>
</reference>
<dbReference type="AlphaFoldDB" id="I3IKA1"/>
<dbReference type="EMBL" id="BAFH01000003">
    <property type="protein sequence ID" value="GAB62146.1"/>
    <property type="molecule type" value="Genomic_DNA"/>
</dbReference>
<accession>I3IKA1</accession>
<proteinExistence type="predicted"/>
<protein>
    <recommendedName>
        <fullName evidence="3">Threonyl-tRNA synthetase</fullName>
    </recommendedName>
</protein>
<dbReference type="eggNOG" id="ENOG5032ZJA">
    <property type="taxonomic scope" value="Bacteria"/>
</dbReference>
<organism evidence="1 2">
    <name type="scientific">Candidatus Jettenia caeni</name>
    <dbReference type="NCBI Taxonomy" id="247490"/>
    <lineage>
        <taxon>Bacteria</taxon>
        <taxon>Pseudomonadati</taxon>
        <taxon>Planctomycetota</taxon>
        <taxon>Candidatus Brocadiia</taxon>
        <taxon>Candidatus Brocadiales</taxon>
        <taxon>Candidatus Brocadiaceae</taxon>
        <taxon>Candidatus Jettenia</taxon>
    </lineage>
</organism>
<evidence type="ECO:0000313" key="1">
    <source>
        <dbReference type="EMBL" id="GAB62146.1"/>
    </source>
</evidence>